<reference evidence="9 10" key="1">
    <citation type="submission" date="2018-08" db="EMBL/GenBank/DDBJ databases">
        <title>Fibrisoma montanum sp. nov., isolated from Danxia mountain soil.</title>
        <authorList>
            <person name="Huang Y."/>
        </authorList>
    </citation>
    <scope>NUCLEOTIDE SEQUENCE [LARGE SCALE GENOMIC DNA]</scope>
    <source>
        <strain evidence="9 10">HYT19</strain>
    </source>
</reference>
<dbReference type="InterPro" id="IPR058792">
    <property type="entry name" value="Beta-barrel_RND_2"/>
</dbReference>
<sequence length="617" mass="66708">MIRRWIYGSAALLMLLNAGCKSGGSTSTKGTDSTQIASSDDHSGHNHSPNEEGGTTYTCPMHPQIVQSSPGTCPICSMDLVPVVKTGEKAAEIVLSASQMQLANVIVQPVSSGSIGNNTVLNARLAADQQQTDVISSRVAGRIERLYVKETGQPIRKGQVLYEIYSESLLTQQQEYLIALQQEAELGTTEKRYSQFRQAAEQKLRLYGMTAEQIAGLARTKKVLPRIPFVAPSGGTVTEIAASEGQYVSEGALLYRLANLGQLWVEAELYAGESRYVKVGDRLPVQVVGYEGQQPQTARVAFIDPEYRAGSQVLVMRAVISNPGGRYQPGQQARVLLRHGVQRGLTLPVDAVVRAGQGAVVFVQTGQGQSEGRTPDGSAFQPRLVQTGTETDQRVAITKGLNGDETIAMSGAYLLYSELILKKGVNPFTQKADEEGVKSTPNGETNPTPVPVATNQAASASRTPNVHTVPDGFKKQLTEVYEASLKLTESLVGSDVNRSKAAAGGVEKALSGADMMLLSGQAHTDWMKYLNAMNAALKAIRGTGDLEKQRTAYAQFEDGLYRSVKAFGVTDKPIYRQYCPMALNNKGSYWLSDKEPIRNPYFGDQMLTCGETKEVIK</sequence>
<feature type="domain" description="Heavy metal binding" evidence="5">
    <location>
        <begin position="57"/>
        <end position="83"/>
    </location>
</feature>
<feature type="compositionally biased region" description="Basic and acidic residues" evidence="2">
    <location>
        <begin position="39"/>
        <end position="50"/>
    </location>
</feature>
<dbReference type="Pfam" id="PF19335">
    <property type="entry name" value="HMBD"/>
    <property type="match status" value="1"/>
</dbReference>
<dbReference type="Pfam" id="PF25954">
    <property type="entry name" value="Beta-barrel_RND_2"/>
    <property type="match status" value="1"/>
</dbReference>
<dbReference type="Gene3D" id="2.40.50.100">
    <property type="match status" value="1"/>
</dbReference>
<keyword evidence="1" id="KW-0813">Transport</keyword>
<evidence type="ECO:0000259" key="7">
    <source>
        <dbReference type="Pfam" id="PF25954"/>
    </source>
</evidence>
<dbReference type="InterPro" id="IPR058790">
    <property type="entry name" value="BSH_CusB"/>
</dbReference>
<accession>A0A418LW16</accession>
<evidence type="ECO:0000256" key="3">
    <source>
        <dbReference type="SAM" id="SignalP"/>
    </source>
</evidence>
<dbReference type="SUPFAM" id="SSF111369">
    <property type="entry name" value="HlyD-like secretion proteins"/>
    <property type="match status" value="1"/>
</dbReference>
<dbReference type="InterPro" id="IPR051909">
    <property type="entry name" value="MFP_Cation_Efflux"/>
</dbReference>
<feature type="signal peptide" evidence="3">
    <location>
        <begin position="1"/>
        <end position="23"/>
    </location>
</feature>
<dbReference type="GO" id="GO:0015679">
    <property type="term" value="P:plasma membrane copper ion transport"/>
    <property type="evidence" value="ECO:0007669"/>
    <property type="project" value="TreeGrafter"/>
</dbReference>
<evidence type="ECO:0000256" key="1">
    <source>
        <dbReference type="ARBA" id="ARBA00022448"/>
    </source>
</evidence>
<dbReference type="RefSeq" id="WP_119671797.1">
    <property type="nucleotide sequence ID" value="NZ_QXED01000018.1"/>
</dbReference>
<evidence type="ECO:0000259" key="4">
    <source>
        <dbReference type="Pfam" id="PF11827"/>
    </source>
</evidence>
<dbReference type="Gene3D" id="2.40.30.170">
    <property type="match status" value="1"/>
</dbReference>
<dbReference type="AlphaFoldDB" id="A0A418LW16"/>
<proteinExistence type="predicted"/>
<dbReference type="Pfam" id="PF11827">
    <property type="entry name" value="DUF3347"/>
    <property type="match status" value="1"/>
</dbReference>
<dbReference type="PANTHER" id="PTHR30097:SF4">
    <property type="entry name" value="SLR6042 PROTEIN"/>
    <property type="match status" value="1"/>
</dbReference>
<dbReference type="GO" id="GO:0030288">
    <property type="term" value="C:outer membrane-bounded periplasmic space"/>
    <property type="evidence" value="ECO:0007669"/>
    <property type="project" value="TreeGrafter"/>
</dbReference>
<dbReference type="Pfam" id="PF25919">
    <property type="entry name" value="BSH_CusB"/>
    <property type="match status" value="1"/>
</dbReference>
<keyword evidence="10" id="KW-1185">Reference proteome</keyword>
<dbReference type="EMBL" id="QXED01000018">
    <property type="protein sequence ID" value="RIV17441.1"/>
    <property type="molecule type" value="Genomic_DNA"/>
</dbReference>
<dbReference type="Pfam" id="PF25975">
    <property type="entry name" value="CzcB_C"/>
    <property type="match status" value="1"/>
</dbReference>
<organism evidence="9 10">
    <name type="scientific">Fibrisoma montanum</name>
    <dbReference type="NCBI Taxonomy" id="2305895"/>
    <lineage>
        <taxon>Bacteria</taxon>
        <taxon>Pseudomonadati</taxon>
        <taxon>Bacteroidota</taxon>
        <taxon>Cytophagia</taxon>
        <taxon>Cytophagales</taxon>
        <taxon>Spirosomataceae</taxon>
        <taxon>Fibrisoma</taxon>
    </lineage>
</organism>
<dbReference type="Proteomes" id="UP000283523">
    <property type="component" value="Unassembled WGS sequence"/>
</dbReference>
<comment type="caution">
    <text evidence="9">The sequence shown here is derived from an EMBL/GenBank/DDBJ whole genome shotgun (WGS) entry which is preliminary data.</text>
</comment>
<dbReference type="InterPro" id="IPR021782">
    <property type="entry name" value="DUF3347"/>
</dbReference>
<dbReference type="Gene3D" id="2.40.420.20">
    <property type="match status" value="1"/>
</dbReference>
<gene>
    <name evidence="9" type="ORF">DYU11_31810</name>
</gene>
<dbReference type="InterPro" id="IPR058649">
    <property type="entry name" value="CzcB_C"/>
</dbReference>
<evidence type="ECO:0000256" key="2">
    <source>
        <dbReference type="SAM" id="MobiDB-lite"/>
    </source>
</evidence>
<dbReference type="PANTHER" id="PTHR30097">
    <property type="entry name" value="CATION EFFLUX SYSTEM PROTEIN CUSB"/>
    <property type="match status" value="1"/>
</dbReference>
<evidence type="ECO:0000259" key="8">
    <source>
        <dbReference type="Pfam" id="PF25975"/>
    </source>
</evidence>
<feature type="domain" description="DUF3347" evidence="4">
    <location>
        <begin position="480"/>
        <end position="571"/>
    </location>
</feature>
<protein>
    <submittedName>
        <fullName evidence="9">DUF3347 domain-containing protein</fullName>
    </submittedName>
</protein>
<evidence type="ECO:0000259" key="6">
    <source>
        <dbReference type="Pfam" id="PF25919"/>
    </source>
</evidence>
<dbReference type="Gene3D" id="6.10.140.730">
    <property type="match status" value="1"/>
</dbReference>
<name>A0A418LW16_9BACT</name>
<dbReference type="GO" id="GO:0046914">
    <property type="term" value="F:transition metal ion binding"/>
    <property type="evidence" value="ECO:0007669"/>
    <property type="project" value="TreeGrafter"/>
</dbReference>
<evidence type="ECO:0000313" key="10">
    <source>
        <dbReference type="Proteomes" id="UP000283523"/>
    </source>
</evidence>
<dbReference type="GO" id="GO:0060003">
    <property type="term" value="P:copper ion export"/>
    <property type="evidence" value="ECO:0007669"/>
    <property type="project" value="TreeGrafter"/>
</dbReference>
<evidence type="ECO:0000313" key="9">
    <source>
        <dbReference type="EMBL" id="RIV17441.1"/>
    </source>
</evidence>
<dbReference type="OrthoDB" id="9806939at2"/>
<feature type="chain" id="PRO_5019278165" evidence="3">
    <location>
        <begin position="24"/>
        <end position="617"/>
    </location>
</feature>
<dbReference type="InterPro" id="IPR045800">
    <property type="entry name" value="HMBD"/>
</dbReference>
<feature type="domain" description="CusB-like beta-barrel" evidence="7">
    <location>
        <begin position="262"/>
        <end position="338"/>
    </location>
</feature>
<feature type="compositionally biased region" description="Low complexity" evidence="2">
    <location>
        <begin position="24"/>
        <end position="34"/>
    </location>
</feature>
<feature type="domain" description="CzcB-like C-terminal circularly permuted SH3-like" evidence="8">
    <location>
        <begin position="346"/>
        <end position="415"/>
    </location>
</feature>
<feature type="region of interest" description="Disordered" evidence="2">
    <location>
        <begin position="24"/>
        <end position="63"/>
    </location>
</feature>
<feature type="domain" description="CusB-like barrel-sandwich hybrid" evidence="6">
    <location>
        <begin position="133"/>
        <end position="257"/>
    </location>
</feature>
<evidence type="ECO:0000259" key="5">
    <source>
        <dbReference type="Pfam" id="PF19335"/>
    </source>
</evidence>
<keyword evidence="3" id="KW-0732">Signal</keyword>